<dbReference type="InterPro" id="IPR003593">
    <property type="entry name" value="AAA+_ATPase"/>
</dbReference>
<dbReference type="GO" id="GO:0005829">
    <property type="term" value="C:cytosol"/>
    <property type="evidence" value="ECO:0007669"/>
    <property type="project" value="TreeGrafter"/>
</dbReference>
<dbReference type="Proteomes" id="UP000019102">
    <property type="component" value="Unassembled WGS sequence"/>
</dbReference>
<dbReference type="Pfam" id="PF13156">
    <property type="entry name" value="Mrr_cat_2"/>
    <property type="match status" value="1"/>
</dbReference>
<dbReference type="Gene3D" id="3.40.50.300">
    <property type="entry name" value="P-loop containing nucleotide triphosphate hydrolases"/>
    <property type="match status" value="2"/>
</dbReference>
<keyword evidence="3" id="KW-1185">Reference proteome</keyword>
<keyword evidence="2" id="KW-0547">Nucleotide-binding</keyword>
<dbReference type="InterPro" id="IPR039442">
    <property type="entry name" value="Mrr-like_dom"/>
</dbReference>
<dbReference type="AlphaFoldDB" id="W4VQ12"/>
<evidence type="ECO:0000313" key="3">
    <source>
        <dbReference type="Proteomes" id="UP000019102"/>
    </source>
</evidence>
<dbReference type="PANTHER" id="PTHR47396:SF1">
    <property type="entry name" value="ATP-DEPENDENT HELICASE IRC3-RELATED"/>
    <property type="match status" value="1"/>
</dbReference>
<dbReference type="SMART" id="SM00490">
    <property type="entry name" value="HELICc"/>
    <property type="match status" value="1"/>
</dbReference>
<dbReference type="InterPro" id="IPR053980">
    <property type="entry name" value="ISP_coupler"/>
</dbReference>
<dbReference type="REBASE" id="80415">
    <property type="entry name" value="Gbo21714ORF4676P"/>
</dbReference>
<dbReference type="Pfam" id="PF22240">
    <property type="entry name" value="ISP_coupler"/>
    <property type="match status" value="1"/>
</dbReference>
<dbReference type="GO" id="GO:0016787">
    <property type="term" value="F:hydrolase activity"/>
    <property type="evidence" value="ECO:0007669"/>
    <property type="project" value="InterPro"/>
</dbReference>
<name>W4VQ12_9BACI</name>
<dbReference type="eggNOG" id="COG4889">
    <property type="taxonomic scope" value="Bacteria"/>
</dbReference>
<dbReference type="InterPro" id="IPR011335">
    <property type="entry name" value="Restrct_endonuc-II-like"/>
</dbReference>
<dbReference type="InterPro" id="IPR001650">
    <property type="entry name" value="Helicase_C-like"/>
</dbReference>
<keyword evidence="2" id="KW-0347">Helicase</keyword>
<evidence type="ECO:0000313" key="2">
    <source>
        <dbReference type="EMBL" id="GAE95435.1"/>
    </source>
</evidence>
<dbReference type="STRING" id="1298598.JCM21714_4676"/>
<accession>W4VQ12</accession>
<dbReference type="SMART" id="SM00382">
    <property type="entry name" value="AAA"/>
    <property type="match status" value="1"/>
</dbReference>
<dbReference type="RefSeq" id="WP_235183026.1">
    <property type="nucleotide sequence ID" value="NZ_BAVS01000059.1"/>
</dbReference>
<dbReference type="Pfam" id="PF04851">
    <property type="entry name" value="ResIII"/>
    <property type="match status" value="1"/>
</dbReference>
<dbReference type="Gene3D" id="3.40.1350.10">
    <property type="match status" value="1"/>
</dbReference>
<dbReference type="PANTHER" id="PTHR47396">
    <property type="entry name" value="TYPE I RESTRICTION ENZYME ECOKI R PROTEIN"/>
    <property type="match status" value="1"/>
</dbReference>
<sequence length="820" mass="93319">MSEELESSKSFISLVKEMDADYTTQRDRGTMFELLSRTYFKNEPMYKRLFDEVWTLNEVPVEYSIPKTDTGVDLVAKERETGLLVAIQCKYYAEDTIIQKQHIDSFLNEVGKRFYAKGIIITSTDRWGKNAEEALSGRDKEITRISLTQLKDSQIDWSEFTFSKPEQVKVKQKKTPPRTHQIPAIEAVVKGFETVDRGKLIMAPGTGKTYTSMAIAEELAKKKNEVFRVLYLVPSIQLLSQTLRGWTADTNYNMDAIAVCSDRKVTKKESNDDVADINVVDIGYPATTDKNKLLEYQKRIENSNNKGDFLTVFSTYQSIDVIIEAQKQGFYEFDLVVCDEAHRTTGATELGKEDSSFTKVHYDENIKTAKRLYQTATPRVYGDAAKQKADELSVVIADMDNNDLYGEEFYRIGFGDAIRQGILTDYKVMVLAVDEKMIARRFQQMLANKDSELEFDDVTKIVGCWNGLVRRTSNSDIALGAPMKRAIAFTGTIRESKLITDMFTHVVDQYLYQDAEEYEHQFEIEIDHADGSMNALEKNKKISWLKDEVPDNTCRILSNARFLTEGVDVPDLDAIMFLKPRKSKIDIAQAVGRVMRKSPDKDYGYVILPIGVPAGGADTNSVLDNNDKYRVVWEVLNALRSLDERFDATINKLELNKKKPGQIQIIGVGDAPPEGGELTQQTEQLAMMLTEEDLSELERAIYGKIVRKVGNVRYWEDWSKDVAEIAQQHMLRIRVMLEDTNSEAYKEFQNFIMSLRYNINDSISEIQAIEMLAQHLITKPVFEALFDSYSFVHNNPVSKSMDTILAILDDQGANERTGKA</sequence>
<dbReference type="InterPro" id="IPR050742">
    <property type="entry name" value="Helicase_Restrict-Modif_Enz"/>
</dbReference>
<dbReference type="CDD" id="cd22333">
    <property type="entry name" value="LlaBIII_nuclease-like"/>
    <property type="match status" value="1"/>
</dbReference>
<dbReference type="PROSITE" id="PS51192">
    <property type="entry name" value="HELICASE_ATP_BIND_1"/>
    <property type="match status" value="1"/>
</dbReference>
<dbReference type="GO" id="GO:0003677">
    <property type="term" value="F:DNA binding"/>
    <property type="evidence" value="ECO:0007669"/>
    <property type="project" value="InterPro"/>
</dbReference>
<dbReference type="GO" id="GO:0005524">
    <property type="term" value="F:ATP binding"/>
    <property type="evidence" value="ECO:0007669"/>
    <property type="project" value="InterPro"/>
</dbReference>
<feature type="domain" description="Helicase ATP-binding" evidence="1">
    <location>
        <begin position="189"/>
        <end position="396"/>
    </location>
</feature>
<keyword evidence="2" id="KW-0067">ATP-binding</keyword>
<dbReference type="EMBL" id="BAVS01000059">
    <property type="protein sequence ID" value="GAE95435.1"/>
    <property type="molecule type" value="Genomic_DNA"/>
</dbReference>
<organism evidence="2 3">
    <name type="scientific">Gracilibacillus boraciitolerans JCM 21714</name>
    <dbReference type="NCBI Taxonomy" id="1298598"/>
    <lineage>
        <taxon>Bacteria</taxon>
        <taxon>Bacillati</taxon>
        <taxon>Bacillota</taxon>
        <taxon>Bacilli</taxon>
        <taxon>Bacillales</taxon>
        <taxon>Bacillaceae</taxon>
        <taxon>Gracilibacillus</taxon>
    </lineage>
</organism>
<comment type="caution">
    <text evidence="2">The sequence shown here is derived from an EMBL/GenBank/DDBJ whole genome shotgun (WGS) entry which is preliminary data.</text>
</comment>
<dbReference type="InterPro" id="IPR014001">
    <property type="entry name" value="Helicase_ATP-bd"/>
</dbReference>
<keyword evidence="2" id="KW-0378">Hydrolase</keyword>
<proteinExistence type="predicted"/>
<dbReference type="InterPro" id="IPR027417">
    <property type="entry name" value="P-loop_NTPase"/>
</dbReference>
<dbReference type="InterPro" id="IPR011856">
    <property type="entry name" value="tRNA_endonuc-like_dom_sf"/>
</dbReference>
<dbReference type="eggNOG" id="COG0286">
    <property type="taxonomic scope" value="Bacteria"/>
</dbReference>
<dbReference type="Pfam" id="PF00271">
    <property type="entry name" value="Helicase_C"/>
    <property type="match status" value="1"/>
</dbReference>
<dbReference type="SUPFAM" id="SSF52540">
    <property type="entry name" value="P-loop containing nucleoside triphosphate hydrolases"/>
    <property type="match status" value="1"/>
</dbReference>
<protein>
    <submittedName>
        <fullName evidence="2">Helicase</fullName>
    </submittedName>
</protein>
<dbReference type="InterPro" id="IPR006935">
    <property type="entry name" value="Helicase/UvrB_N"/>
</dbReference>
<evidence type="ECO:0000259" key="1">
    <source>
        <dbReference type="PROSITE" id="PS51192"/>
    </source>
</evidence>
<reference evidence="2 3" key="1">
    <citation type="journal article" date="2014" name="Genome Announc.">
        <title>Draft Genome Sequence of the Boron-Tolerant and Moderately Halotolerant Bacterium Gracilibacillus boraciitolerans JCM 21714T.</title>
        <authorList>
            <person name="Ahmed I."/>
            <person name="Oshima K."/>
            <person name="Suda W."/>
            <person name="Kitamura K."/>
            <person name="Iida T."/>
            <person name="Ohmori Y."/>
            <person name="Fujiwara T."/>
            <person name="Hattori M."/>
            <person name="Ohkuma M."/>
        </authorList>
    </citation>
    <scope>NUCLEOTIDE SEQUENCE [LARGE SCALE GENOMIC DNA]</scope>
    <source>
        <strain evidence="2 3">JCM 21714</strain>
    </source>
</reference>
<dbReference type="SUPFAM" id="SSF52980">
    <property type="entry name" value="Restriction endonuclease-like"/>
    <property type="match status" value="1"/>
</dbReference>
<gene>
    <name evidence="2" type="ORF">JCM21714_4676</name>
</gene>
<dbReference type="SMART" id="SM00487">
    <property type="entry name" value="DEXDc"/>
    <property type="match status" value="1"/>
</dbReference>
<dbReference type="GO" id="GO:0004386">
    <property type="term" value="F:helicase activity"/>
    <property type="evidence" value="ECO:0007669"/>
    <property type="project" value="UniProtKB-KW"/>
</dbReference>